<dbReference type="OrthoDB" id="661148at2759"/>
<dbReference type="AlphaFoldDB" id="A0A8H4PPW6"/>
<dbReference type="GO" id="GO:0000407">
    <property type="term" value="C:phagophore assembly site"/>
    <property type="evidence" value="ECO:0007669"/>
    <property type="project" value="TreeGrafter"/>
</dbReference>
<keyword evidence="3" id="KW-0862">Zinc</keyword>
<gene>
    <name evidence="7" type="ORF">G6O67_004658</name>
</gene>
<evidence type="ECO:0000313" key="7">
    <source>
        <dbReference type="EMBL" id="KAF4508252.1"/>
    </source>
</evidence>
<dbReference type="SMART" id="SM00291">
    <property type="entry name" value="ZnF_ZZ"/>
    <property type="match status" value="4"/>
</dbReference>
<feature type="domain" description="ZZ-type" evidence="6">
    <location>
        <begin position="555"/>
        <end position="611"/>
    </location>
</feature>
<accession>A0A8H4PPW6</accession>
<feature type="compositionally biased region" description="Polar residues" evidence="5">
    <location>
        <begin position="638"/>
        <end position="647"/>
    </location>
</feature>
<comment type="caution">
    <text evidence="7">The sequence shown here is derived from an EMBL/GenBank/DDBJ whole genome shotgun (WGS) entry which is preliminary data.</text>
</comment>
<name>A0A8H4PPW6_9HYPO</name>
<evidence type="ECO:0000256" key="5">
    <source>
        <dbReference type="SAM" id="MobiDB-lite"/>
    </source>
</evidence>
<keyword evidence="8" id="KW-1185">Reference proteome</keyword>
<dbReference type="InterPro" id="IPR000433">
    <property type="entry name" value="Znf_ZZ"/>
</dbReference>
<dbReference type="Pfam" id="PF16158">
    <property type="entry name" value="N_BRCA1_IG"/>
    <property type="match status" value="1"/>
</dbReference>
<dbReference type="InterPro" id="IPR032350">
    <property type="entry name" value="Nbr1_FW"/>
</dbReference>
<dbReference type="CDD" id="cd02340">
    <property type="entry name" value="ZZ_NBR1_like"/>
    <property type="match status" value="2"/>
</dbReference>
<dbReference type="GO" id="GO:0016236">
    <property type="term" value="P:macroautophagy"/>
    <property type="evidence" value="ECO:0007669"/>
    <property type="project" value="TreeGrafter"/>
</dbReference>
<sequence length="928" mass="101612">MSALAHHVGLDAPVTLKVFYDGATRRAKMPLREMVPRILEKHVRTFLHIPDDSKIMIERYSDSAAAYVLLDSADVSVYKQLYRAAKAKSKLKLRVSVIGKEDKADLKTAPVGQGSESSMVPAEPAFSAKTEITTPVVKSELPTHALKTEISTPAAMLPTEPPVMKLAVRTAGPVAAQSTTPSKVTGKASTQPREWSKEFQSRMKDIKQTTDDLADLACQLQWQLPSPTADKLLSKPDVAVASKPTGATTGNEAVISKPTSLCTAKDNDAAVPNKPVPSGPAQGNEVFLLNKPATSCSARGGFAVCCNRCEKTIPDAHYHCSTCDDGDFDLCQSCVSAGDTCYNDGHWLIKRMMKNGQLVNSTTDPIVSWPKSKAHDKEEPKKIVSITHDYASDVFGKPIVPRTAVDSASTRGACLSNMRTCNCCVQELPEREFLHCKTCEDYDLCQACFANDAHGHHPNHGFVPAVPGAQMPDHIKAKMRPGRNQIHHAICDGCDKYITGVRHKCLDCPDWDYCSECVLNVHFVHANHRFAPIYEPLANTQAWPAAQPIHVGICCDGPLCSVSQAYPSYIRGVRYKCAVCHDLDFCASCEAHPGNHHNKTHPLIKFKTPVRHVSVTTTGERQDGKRMPAMGDRMGSKSPETASPSDKNTMNAVQTVVEMKPQEPASVPKCEPAMEQIETKVEPKPDQAATAVPETSLGEEDLRAVFVRDSVQDGTILPPNQFFDQTWVLRNEGSAAWPVGCSVKFVGGDYMGHVDSAHPAGISELVSASQSSFCSAPLAPGQEFPFTVLLRTPTRPGRIISYWRLTTPDGLKFGHRLWCEVNVRPVANELKTKLDVPHIEHVEKEQENSSGSSSTMIFPKLEKESPSSSIHEQVQVDKVDAEDGFEDCADDYEWDASESGFMTDEEYDILDASDEELLEPQQQKVAKK</sequence>
<dbReference type="InterPro" id="IPR013783">
    <property type="entry name" value="Ig-like_fold"/>
</dbReference>
<dbReference type="Pfam" id="PF00569">
    <property type="entry name" value="ZZ"/>
    <property type="match status" value="2"/>
</dbReference>
<keyword evidence="2 4" id="KW-0863">Zinc-finger</keyword>
<feature type="region of interest" description="Disordered" evidence="5">
    <location>
        <begin position="615"/>
        <end position="647"/>
    </location>
</feature>
<dbReference type="InterPro" id="IPR043145">
    <property type="entry name" value="Znf_ZZ_sf"/>
</dbReference>
<dbReference type="Gene3D" id="2.60.40.10">
    <property type="entry name" value="Immunoglobulins"/>
    <property type="match status" value="1"/>
</dbReference>
<evidence type="ECO:0000256" key="4">
    <source>
        <dbReference type="PROSITE-ProRule" id="PRU00228"/>
    </source>
</evidence>
<organism evidence="7 8">
    <name type="scientific">Ophiocordyceps sinensis</name>
    <dbReference type="NCBI Taxonomy" id="72228"/>
    <lineage>
        <taxon>Eukaryota</taxon>
        <taxon>Fungi</taxon>
        <taxon>Dikarya</taxon>
        <taxon>Ascomycota</taxon>
        <taxon>Pezizomycotina</taxon>
        <taxon>Sordariomycetes</taxon>
        <taxon>Hypocreomycetidae</taxon>
        <taxon>Hypocreales</taxon>
        <taxon>Ophiocordycipitaceae</taxon>
        <taxon>Ophiocordyceps</taxon>
    </lineage>
</organism>
<feature type="domain" description="ZZ-type" evidence="6">
    <location>
        <begin position="416"/>
        <end position="470"/>
    </location>
</feature>
<dbReference type="SUPFAM" id="SSF57850">
    <property type="entry name" value="RING/U-box"/>
    <property type="match status" value="4"/>
</dbReference>
<feature type="compositionally biased region" description="Polar residues" evidence="5">
    <location>
        <begin position="176"/>
        <end position="193"/>
    </location>
</feature>
<evidence type="ECO:0000259" key="6">
    <source>
        <dbReference type="PROSITE" id="PS50135"/>
    </source>
</evidence>
<evidence type="ECO:0000256" key="1">
    <source>
        <dbReference type="ARBA" id="ARBA00022723"/>
    </source>
</evidence>
<dbReference type="PANTHER" id="PTHR20930">
    <property type="entry name" value="OVARIAN CARCINOMA ANTIGEN CA125-RELATED"/>
    <property type="match status" value="1"/>
</dbReference>
<evidence type="ECO:0000313" key="8">
    <source>
        <dbReference type="Proteomes" id="UP000557566"/>
    </source>
</evidence>
<protein>
    <recommendedName>
        <fullName evidence="6">ZZ-type domain-containing protein</fullName>
    </recommendedName>
</protein>
<evidence type="ECO:0000256" key="2">
    <source>
        <dbReference type="ARBA" id="ARBA00022771"/>
    </source>
</evidence>
<dbReference type="GO" id="GO:0043130">
    <property type="term" value="F:ubiquitin binding"/>
    <property type="evidence" value="ECO:0007669"/>
    <property type="project" value="TreeGrafter"/>
</dbReference>
<dbReference type="EMBL" id="JAAVMX010000005">
    <property type="protein sequence ID" value="KAF4508252.1"/>
    <property type="molecule type" value="Genomic_DNA"/>
</dbReference>
<dbReference type="PANTHER" id="PTHR20930:SF0">
    <property type="entry name" value="PROTEIN ILRUN"/>
    <property type="match status" value="1"/>
</dbReference>
<dbReference type="Proteomes" id="UP000557566">
    <property type="component" value="Unassembled WGS sequence"/>
</dbReference>
<dbReference type="GO" id="GO:0008270">
    <property type="term" value="F:zinc ion binding"/>
    <property type="evidence" value="ECO:0007669"/>
    <property type="project" value="UniProtKB-KW"/>
</dbReference>
<feature type="region of interest" description="Disordered" evidence="5">
    <location>
        <begin position="172"/>
        <end position="195"/>
    </location>
</feature>
<dbReference type="CDD" id="cd14947">
    <property type="entry name" value="NBR1_like"/>
    <property type="match status" value="1"/>
</dbReference>
<keyword evidence="1" id="KW-0479">Metal-binding</keyword>
<evidence type="ECO:0000256" key="3">
    <source>
        <dbReference type="ARBA" id="ARBA00022833"/>
    </source>
</evidence>
<proteinExistence type="predicted"/>
<dbReference type="CDD" id="cd02249">
    <property type="entry name" value="ZZ"/>
    <property type="match status" value="1"/>
</dbReference>
<dbReference type="CDD" id="cd02341">
    <property type="entry name" value="ZZ_ZZZ3"/>
    <property type="match status" value="1"/>
</dbReference>
<dbReference type="Gene3D" id="3.30.60.90">
    <property type="match status" value="4"/>
</dbReference>
<dbReference type="InterPro" id="IPR041981">
    <property type="entry name" value="ZZZ3_ZZ"/>
</dbReference>
<dbReference type="PROSITE" id="PS50135">
    <property type="entry name" value="ZF_ZZ_2"/>
    <property type="match status" value="2"/>
</dbReference>
<reference evidence="7 8" key="1">
    <citation type="journal article" date="2020" name="Genome Biol. Evol.">
        <title>A new high-quality draft genome assembly of the Chinese cordyceps Ophiocordyceps sinensis.</title>
        <authorList>
            <person name="Shu R."/>
            <person name="Zhang J."/>
            <person name="Meng Q."/>
            <person name="Zhang H."/>
            <person name="Zhou G."/>
            <person name="Li M."/>
            <person name="Wu P."/>
            <person name="Zhao Y."/>
            <person name="Chen C."/>
            <person name="Qin Q."/>
        </authorList>
    </citation>
    <scope>NUCLEOTIDE SEQUENCE [LARGE SCALE GENOMIC DNA]</scope>
    <source>
        <strain evidence="7 8">IOZ07</strain>
    </source>
</reference>